<feature type="binding site" evidence="12">
    <location>
        <begin position="84"/>
        <end position="94"/>
    </location>
    <ligand>
        <name>ATP</name>
        <dbReference type="ChEBI" id="CHEBI:30616"/>
    </ligand>
</feature>
<dbReference type="PROSITE" id="PS00627">
    <property type="entry name" value="GHMP_KINASES_ATP"/>
    <property type="match status" value="1"/>
</dbReference>
<dbReference type="SUPFAM" id="SSF55060">
    <property type="entry name" value="GHMP Kinase, C-terminal domain"/>
    <property type="match status" value="1"/>
</dbReference>
<comment type="caution">
    <text evidence="15">The sequence shown here is derived from an EMBL/GenBank/DDBJ whole genome shotgun (WGS) entry which is preliminary data.</text>
</comment>
<evidence type="ECO:0000256" key="7">
    <source>
        <dbReference type="ARBA" id="ARBA00022697"/>
    </source>
</evidence>
<evidence type="ECO:0000313" key="16">
    <source>
        <dbReference type="Proteomes" id="UP000789359"/>
    </source>
</evidence>
<accession>A0ABM8Q0Q4</accession>
<comment type="similarity">
    <text evidence="2 12">Belongs to the GHMP kinase family. Homoserine kinase subfamily.</text>
</comment>
<evidence type="ECO:0000256" key="10">
    <source>
        <dbReference type="ARBA" id="ARBA00022840"/>
    </source>
</evidence>
<keyword evidence="16" id="KW-1185">Reference proteome</keyword>
<dbReference type="Pfam" id="PF08544">
    <property type="entry name" value="GHMP_kinases_C"/>
    <property type="match status" value="1"/>
</dbReference>
<evidence type="ECO:0000256" key="8">
    <source>
        <dbReference type="ARBA" id="ARBA00022741"/>
    </source>
</evidence>
<evidence type="ECO:0000256" key="11">
    <source>
        <dbReference type="ARBA" id="ARBA00049375"/>
    </source>
</evidence>
<keyword evidence="8 12" id="KW-0547">Nucleotide-binding</keyword>
<keyword evidence="6 12" id="KW-0808">Transferase</keyword>
<evidence type="ECO:0000256" key="5">
    <source>
        <dbReference type="ARBA" id="ARBA00022605"/>
    </source>
</evidence>
<dbReference type="Proteomes" id="UP000789359">
    <property type="component" value="Unassembled WGS sequence"/>
</dbReference>
<dbReference type="Gene3D" id="3.30.230.10">
    <property type="match status" value="1"/>
</dbReference>
<dbReference type="InterPro" id="IPR020568">
    <property type="entry name" value="Ribosomal_Su5_D2-typ_SF"/>
</dbReference>
<evidence type="ECO:0000313" key="15">
    <source>
        <dbReference type="EMBL" id="CAD7286386.1"/>
    </source>
</evidence>
<comment type="catalytic activity">
    <reaction evidence="11 12">
        <text>L-homoserine + ATP = O-phospho-L-homoserine + ADP + H(+)</text>
        <dbReference type="Rhea" id="RHEA:13985"/>
        <dbReference type="ChEBI" id="CHEBI:15378"/>
        <dbReference type="ChEBI" id="CHEBI:30616"/>
        <dbReference type="ChEBI" id="CHEBI:57476"/>
        <dbReference type="ChEBI" id="CHEBI:57590"/>
        <dbReference type="ChEBI" id="CHEBI:456216"/>
        <dbReference type="EC" id="2.7.1.39"/>
    </reaction>
</comment>
<dbReference type="InterPro" id="IPR036554">
    <property type="entry name" value="GHMP_kinase_C_sf"/>
</dbReference>
<dbReference type="Gene3D" id="3.30.70.890">
    <property type="entry name" value="GHMP kinase, C-terminal domain"/>
    <property type="match status" value="1"/>
</dbReference>
<dbReference type="InterPro" id="IPR006203">
    <property type="entry name" value="GHMP_knse_ATP-bd_CS"/>
</dbReference>
<dbReference type="SUPFAM" id="SSF54211">
    <property type="entry name" value="Ribosomal protein S5 domain 2-like"/>
    <property type="match status" value="1"/>
</dbReference>
<dbReference type="RefSeq" id="WP_230056022.1">
    <property type="nucleotide sequence ID" value="NZ_CAJHOE010000001.1"/>
</dbReference>
<comment type="function">
    <text evidence="12">Catalyzes the ATP-dependent phosphorylation of L-homoserine to L-homoserine phosphate.</text>
</comment>
<evidence type="ECO:0000256" key="2">
    <source>
        <dbReference type="ARBA" id="ARBA00007370"/>
    </source>
</evidence>
<proteinExistence type="inferred from homology"/>
<dbReference type="InterPro" id="IPR006204">
    <property type="entry name" value="GHMP_kinase_N_dom"/>
</dbReference>
<protein>
    <recommendedName>
        <fullName evidence="4 12">Homoserine kinase</fullName>
        <shortName evidence="12">HK</shortName>
        <shortName evidence="12">HSK</shortName>
        <ecNumber evidence="3 12">2.7.1.39</ecNumber>
    </recommendedName>
</protein>
<evidence type="ECO:0000256" key="4">
    <source>
        <dbReference type="ARBA" id="ARBA00017858"/>
    </source>
</evidence>
<dbReference type="PANTHER" id="PTHR20861">
    <property type="entry name" value="HOMOSERINE/4-DIPHOSPHOCYTIDYL-2-C-METHYL-D-ERYTHRITOL KINASE"/>
    <property type="match status" value="1"/>
</dbReference>
<dbReference type="EC" id="2.7.1.39" evidence="3 12"/>
<comment type="pathway">
    <text evidence="1 12">Amino-acid biosynthesis; L-threonine biosynthesis; L-threonine from L-aspartate: step 4/5.</text>
</comment>
<keyword evidence="7 12" id="KW-0791">Threonine biosynthesis</keyword>
<dbReference type="HAMAP" id="MF_00384">
    <property type="entry name" value="Homoser_kinase"/>
    <property type="match status" value="1"/>
</dbReference>
<keyword evidence="5 12" id="KW-0028">Amino-acid biosynthesis</keyword>
<keyword evidence="10 12" id="KW-0067">ATP-binding</keyword>
<evidence type="ECO:0000256" key="6">
    <source>
        <dbReference type="ARBA" id="ARBA00022679"/>
    </source>
</evidence>
<dbReference type="InterPro" id="IPR000870">
    <property type="entry name" value="Homoserine_kinase"/>
</dbReference>
<dbReference type="PANTHER" id="PTHR20861:SF1">
    <property type="entry name" value="HOMOSERINE KINASE"/>
    <property type="match status" value="1"/>
</dbReference>
<evidence type="ECO:0000256" key="3">
    <source>
        <dbReference type="ARBA" id="ARBA00012078"/>
    </source>
</evidence>
<dbReference type="Pfam" id="PF00288">
    <property type="entry name" value="GHMP_kinases_N"/>
    <property type="match status" value="1"/>
</dbReference>
<dbReference type="PRINTS" id="PR00958">
    <property type="entry name" value="HOMSERKINASE"/>
</dbReference>
<dbReference type="NCBIfam" id="TIGR00191">
    <property type="entry name" value="thrB"/>
    <property type="match status" value="1"/>
</dbReference>
<evidence type="ECO:0000259" key="13">
    <source>
        <dbReference type="Pfam" id="PF00288"/>
    </source>
</evidence>
<name>A0ABM8Q0Q4_9BACT</name>
<dbReference type="PIRSF" id="PIRSF000676">
    <property type="entry name" value="Homoser_kin"/>
    <property type="match status" value="1"/>
</dbReference>
<organism evidence="15 16">
    <name type="scientific">Campylobacter suis</name>
    <dbReference type="NCBI Taxonomy" id="2790657"/>
    <lineage>
        <taxon>Bacteria</taxon>
        <taxon>Pseudomonadati</taxon>
        <taxon>Campylobacterota</taxon>
        <taxon>Epsilonproteobacteria</taxon>
        <taxon>Campylobacterales</taxon>
        <taxon>Campylobacteraceae</taxon>
        <taxon>Campylobacter</taxon>
    </lineage>
</organism>
<evidence type="ECO:0000256" key="9">
    <source>
        <dbReference type="ARBA" id="ARBA00022777"/>
    </source>
</evidence>
<sequence length="294" mass="32116">MKILVPATSANLGPGFDALGLSLKLYNEVSIEPASFSSVSINGEGSQNASLKRNNLFVSVFNEIFSELVGKSANFRMIFDNKIPFSRGLGSSSAVIISAIASAYAMAGFKAQKSVILNKALFYENHPDNIAPAVHGGFISAVVHNDSVFANKFEIDTSLKAVVVIPDMPMSTHHSRSVLPKTYSMKECVNNLSHAAFLTSCFASKNYDMLKIAATDMMHEDRRMSELSELFEVRKVAYENGSLMSTLSGSGSTFLNIAYATDTQNLQKKLAERFVNFKVCILEFDNDGFIILQS</sequence>
<keyword evidence="9 12" id="KW-0418">Kinase</keyword>
<feature type="domain" description="GHMP kinase C-terminal" evidence="14">
    <location>
        <begin position="202"/>
        <end position="275"/>
    </location>
</feature>
<gene>
    <name evidence="12 15" type="primary">thrB</name>
    <name evidence="15" type="ORF">LMG8286_00217</name>
</gene>
<comment type="subcellular location">
    <subcellularLocation>
        <location evidence="12">Cytoplasm</location>
    </subcellularLocation>
</comment>
<dbReference type="EMBL" id="CAJHOE010000001">
    <property type="protein sequence ID" value="CAD7286386.1"/>
    <property type="molecule type" value="Genomic_DNA"/>
</dbReference>
<evidence type="ECO:0000256" key="1">
    <source>
        <dbReference type="ARBA" id="ARBA00005015"/>
    </source>
</evidence>
<reference evidence="15 16" key="1">
    <citation type="submission" date="2020-11" db="EMBL/GenBank/DDBJ databases">
        <authorList>
            <person name="Peeters C."/>
        </authorList>
    </citation>
    <scope>NUCLEOTIDE SEQUENCE [LARGE SCALE GENOMIC DNA]</scope>
    <source>
        <strain evidence="15 16">LMG 8286</strain>
    </source>
</reference>
<dbReference type="GO" id="GO:0004413">
    <property type="term" value="F:homoserine kinase activity"/>
    <property type="evidence" value="ECO:0007669"/>
    <property type="project" value="UniProtKB-EC"/>
</dbReference>
<dbReference type="InterPro" id="IPR014721">
    <property type="entry name" value="Ribsml_uS5_D2-typ_fold_subgr"/>
</dbReference>
<keyword evidence="12" id="KW-0963">Cytoplasm</keyword>
<feature type="domain" description="GHMP kinase N-terminal" evidence="13">
    <location>
        <begin position="55"/>
        <end position="137"/>
    </location>
</feature>
<evidence type="ECO:0000256" key="12">
    <source>
        <dbReference type="HAMAP-Rule" id="MF_00384"/>
    </source>
</evidence>
<dbReference type="InterPro" id="IPR013750">
    <property type="entry name" value="GHMP_kinase_C_dom"/>
</dbReference>
<evidence type="ECO:0000259" key="14">
    <source>
        <dbReference type="Pfam" id="PF08544"/>
    </source>
</evidence>